<sequence length="224" mass="25678">MLNKLTVKKIVEFNRLSEKRRSTFINQLKTPPKPKIDESGGDYWVTGLSALGTAFKQNDNNIIKERIEPLAGKYKAANNNRNRNQFKRNLDILINYQDFDFSTLRPSTDLKFPTKSKEPLNINNTSLHVLPQHVFTYKVNDEPTVGAIWFVAWIDKFALSDLGIYSESLFKHLNQVYSNRYKVDPTYCLTVDALSMSKVSYDSVLSGKISSLLEPSIDTLSRYL</sequence>
<dbReference type="AlphaFoldDB" id="A0A3S2X080"/>
<gene>
    <name evidence="1" type="ORF">EOD41_00075</name>
</gene>
<keyword evidence="2" id="KW-1185">Reference proteome</keyword>
<proteinExistence type="predicted"/>
<dbReference type="Proteomes" id="UP000282759">
    <property type="component" value="Unassembled WGS sequence"/>
</dbReference>
<reference evidence="1 2" key="1">
    <citation type="submission" date="2019-01" db="EMBL/GenBank/DDBJ databases">
        <authorList>
            <person name="Chen W.-M."/>
        </authorList>
    </citation>
    <scope>NUCLEOTIDE SEQUENCE [LARGE SCALE GENOMIC DNA]</scope>
    <source>
        <strain evidence="1 2">YBJ-36</strain>
    </source>
</reference>
<evidence type="ECO:0000313" key="2">
    <source>
        <dbReference type="Proteomes" id="UP000282759"/>
    </source>
</evidence>
<dbReference type="EMBL" id="SACK01000001">
    <property type="protein sequence ID" value="RVU02373.1"/>
    <property type="molecule type" value="Genomic_DNA"/>
</dbReference>
<dbReference type="RefSeq" id="WP_127702751.1">
    <property type="nucleotide sequence ID" value="NZ_SACK01000001.1"/>
</dbReference>
<comment type="caution">
    <text evidence="1">The sequence shown here is derived from an EMBL/GenBank/DDBJ whole genome shotgun (WGS) entry which is preliminary data.</text>
</comment>
<evidence type="ECO:0000313" key="1">
    <source>
        <dbReference type="EMBL" id="RVU02373.1"/>
    </source>
</evidence>
<dbReference type="OrthoDB" id="660153at2"/>
<name>A0A3S2X080_9SPHI</name>
<accession>A0A3S2X080</accession>
<protein>
    <submittedName>
        <fullName evidence="1">Uncharacterized protein</fullName>
    </submittedName>
</protein>
<organism evidence="1 2">
    <name type="scientific">Mucilaginibacter limnophilus</name>
    <dbReference type="NCBI Taxonomy" id="1932778"/>
    <lineage>
        <taxon>Bacteria</taxon>
        <taxon>Pseudomonadati</taxon>
        <taxon>Bacteroidota</taxon>
        <taxon>Sphingobacteriia</taxon>
        <taxon>Sphingobacteriales</taxon>
        <taxon>Sphingobacteriaceae</taxon>
        <taxon>Mucilaginibacter</taxon>
    </lineage>
</organism>